<evidence type="ECO:0000313" key="8">
    <source>
        <dbReference type="EMBL" id="SFC08638.1"/>
    </source>
</evidence>
<dbReference type="InterPro" id="IPR005829">
    <property type="entry name" value="Sugar_transporter_CS"/>
</dbReference>
<evidence type="ECO:0000256" key="4">
    <source>
        <dbReference type="ARBA" id="ARBA00022989"/>
    </source>
</evidence>
<dbReference type="GO" id="GO:0005886">
    <property type="term" value="C:plasma membrane"/>
    <property type="evidence" value="ECO:0007669"/>
    <property type="project" value="TreeGrafter"/>
</dbReference>
<reference evidence="8 9" key="1">
    <citation type="submission" date="2016-10" db="EMBL/GenBank/DDBJ databases">
        <authorList>
            <person name="de Groot N.N."/>
        </authorList>
    </citation>
    <scope>NUCLEOTIDE SEQUENCE [LARGE SCALE GENOMIC DNA]</scope>
    <source>
        <strain evidence="8 9">DSM 19548</strain>
    </source>
</reference>
<feature type="transmembrane region" description="Helical" evidence="6">
    <location>
        <begin position="304"/>
        <end position="324"/>
    </location>
</feature>
<dbReference type="SUPFAM" id="SSF103473">
    <property type="entry name" value="MFS general substrate transporter"/>
    <property type="match status" value="1"/>
</dbReference>
<dbReference type="OrthoDB" id="9800416at2"/>
<evidence type="ECO:0000313" key="9">
    <source>
        <dbReference type="Proteomes" id="UP000198728"/>
    </source>
</evidence>
<feature type="transmembrane region" description="Helical" evidence="6">
    <location>
        <begin position="245"/>
        <end position="265"/>
    </location>
</feature>
<evidence type="ECO:0000256" key="2">
    <source>
        <dbReference type="ARBA" id="ARBA00022448"/>
    </source>
</evidence>
<feature type="transmembrane region" description="Helical" evidence="6">
    <location>
        <begin position="43"/>
        <end position="61"/>
    </location>
</feature>
<dbReference type="Proteomes" id="UP000198728">
    <property type="component" value="Unassembled WGS sequence"/>
</dbReference>
<proteinExistence type="predicted"/>
<feature type="transmembrane region" description="Helical" evidence="6">
    <location>
        <begin position="211"/>
        <end position="233"/>
    </location>
</feature>
<dbReference type="PANTHER" id="PTHR23502:SF132">
    <property type="entry name" value="POLYAMINE TRANSPORTER 2-RELATED"/>
    <property type="match status" value="1"/>
</dbReference>
<comment type="subcellular location">
    <subcellularLocation>
        <location evidence="1">Membrane</location>
        <topology evidence="1">Multi-pass membrane protein</topology>
    </subcellularLocation>
</comment>
<dbReference type="STRING" id="441112.SAMN04488094_102486"/>
<keyword evidence="3 6" id="KW-0812">Transmembrane</keyword>
<dbReference type="GO" id="GO:0022857">
    <property type="term" value="F:transmembrane transporter activity"/>
    <property type="evidence" value="ECO:0007669"/>
    <property type="project" value="InterPro"/>
</dbReference>
<protein>
    <submittedName>
        <fullName evidence="8">MFS transporter, DHA1 family, bicyclomycin/chloramphenicol resistance protein</fullName>
    </submittedName>
</protein>
<dbReference type="Pfam" id="PF07690">
    <property type="entry name" value="MFS_1"/>
    <property type="match status" value="1"/>
</dbReference>
<dbReference type="InterPro" id="IPR011701">
    <property type="entry name" value="MFS"/>
</dbReference>
<dbReference type="GO" id="GO:0042908">
    <property type="term" value="P:xenobiotic transport"/>
    <property type="evidence" value="ECO:0007669"/>
    <property type="project" value="UniProtKB-ARBA"/>
</dbReference>
<dbReference type="AlphaFoldDB" id="A0A1I1GFL9"/>
<evidence type="ECO:0000256" key="5">
    <source>
        <dbReference type="ARBA" id="ARBA00023136"/>
    </source>
</evidence>
<keyword evidence="4 6" id="KW-1133">Transmembrane helix</keyword>
<feature type="transmembrane region" description="Helical" evidence="6">
    <location>
        <begin position="7"/>
        <end position="31"/>
    </location>
</feature>
<feature type="domain" description="Major facilitator superfamily (MFS) profile" evidence="7">
    <location>
        <begin position="3"/>
        <end position="393"/>
    </location>
</feature>
<feature type="transmembrane region" description="Helical" evidence="6">
    <location>
        <begin position="336"/>
        <end position="356"/>
    </location>
</feature>
<dbReference type="InterPro" id="IPR020846">
    <property type="entry name" value="MFS_dom"/>
</dbReference>
<dbReference type="EMBL" id="FOLG01000002">
    <property type="protein sequence ID" value="SFC08638.1"/>
    <property type="molecule type" value="Genomic_DNA"/>
</dbReference>
<dbReference type="InterPro" id="IPR036259">
    <property type="entry name" value="MFS_trans_sf"/>
</dbReference>
<sequence length="405" mass="42019">MSRVERLALYIALTAITALAIDGVLPAMPMIEADLTPAPPFSGAQIITALVLGMSVGELVTGPVSDAVGRRPAVIAGLAIFVLGTILAAMAPSFETLVFGRFLQGVGVAGPKIGTRAMIRDRYAGADMAKVMSIIFTLLILVPMVAPAIGAAVAAVTGWRGVFWAYLTLAAGLGTWLWTRHPETLPVERRVPLQPRRLARNLAGVVRRIDVMPVVIATGFTFGAQLTYFAVAADIFGELYGLPTMMPALFAILATGTGAALLLNVRLVGRTGMERPILAGLVLQGASGLGLLAASALTGGQPPLAVLIGLGWVGFFALGLLFGNLNAFAMRPLGDLAGLGSSIIASVSSLVAFAFASAVEMVAEGPVWAVAWAFVLAALLSAVFILLAVPDGSRKRLLRTIGGRR</sequence>
<dbReference type="PROSITE" id="PS50850">
    <property type="entry name" value="MFS"/>
    <property type="match status" value="1"/>
</dbReference>
<evidence type="ECO:0000256" key="6">
    <source>
        <dbReference type="SAM" id="Phobius"/>
    </source>
</evidence>
<dbReference type="PANTHER" id="PTHR23502">
    <property type="entry name" value="MAJOR FACILITATOR SUPERFAMILY"/>
    <property type="match status" value="1"/>
</dbReference>
<name>A0A1I1GFL9_9RHOB</name>
<keyword evidence="9" id="KW-1185">Reference proteome</keyword>
<dbReference type="PROSITE" id="PS00216">
    <property type="entry name" value="SUGAR_TRANSPORT_1"/>
    <property type="match status" value="1"/>
</dbReference>
<feature type="transmembrane region" description="Helical" evidence="6">
    <location>
        <begin position="131"/>
        <end position="156"/>
    </location>
</feature>
<evidence type="ECO:0000256" key="1">
    <source>
        <dbReference type="ARBA" id="ARBA00004141"/>
    </source>
</evidence>
<feature type="transmembrane region" description="Helical" evidence="6">
    <location>
        <begin position="368"/>
        <end position="389"/>
    </location>
</feature>
<accession>A0A1I1GFL9</accession>
<evidence type="ECO:0000256" key="3">
    <source>
        <dbReference type="ARBA" id="ARBA00022692"/>
    </source>
</evidence>
<dbReference type="Gene3D" id="1.20.1720.10">
    <property type="entry name" value="Multidrug resistance protein D"/>
    <property type="match status" value="1"/>
</dbReference>
<keyword evidence="5 6" id="KW-0472">Membrane</keyword>
<feature type="transmembrane region" description="Helical" evidence="6">
    <location>
        <begin position="277"/>
        <end position="298"/>
    </location>
</feature>
<dbReference type="RefSeq" id="WP_093359826.1">
    <property type="nucleotide sequence ID" value="NZ_FOLG01000002.1"/>
</dbReference>
<feature type="transmembrane region" description="Helical" evidence="6">
    <location>
        <begin position="73"/>
        <end position="92"/>
    </location>
</feature>
<gene>
    <name evidence="8" type="ORF">SAMN04488094_102486</name>
</gene>
<keyword evidence="2" id="KW-0813">Transport</keyword>
<organism evidence="8 9">
    <name type="scientific">Tropicimonas isoalkanivorans</name>
    <dbReference type="NCBI Taxonomy" id="441112"/>
    <lineage>
        <taxon>Bacteria</taxon>
        <taxon>Pseudomonadati</taxon>
        <taxon>Pseudomonadota</taxon>
        <taxon>Alphaproteobacteria</taxon>
        <taxon>Rhodobacterales</taxon>
        <taxon>Roseobacteraceae</taxon>
        <taxon>Tropicimonas</taxon>
    </lineage>
</organism>
<evidence type="ECO:0000259" key="7">
    <source>
        <dbReference type="PROSITE" id="PS50850"/>
    </source>
</evidence>
<dbReference type="GO" id="GO:0140115">
    <property type="term" value="P:export across plasma membrane"/>
    <property type="evidence" value="ECO:0007669"/>
    <property type="project" value="UniProtKB-ARBA"/>
</dbReference>